<evidence type="ECO:0000313" key="13">
    <source>
        <dbReference type="Proteomes" id="UP000316921"/>
    </source>
</evidence>
<evidence type="ECO:0000256" key="7">
    <source>
        <dbReference type="PIRNR" id="PIRNR036421"/>
    </source>
</evidence>
<dbReference type="SUPFAM" id="SSF82171">
    <property type="entry name" value="DPP6 N-terminal domain-like"/>
    <property type="match status" value="1"/>
</dbReference>
<dbReference type="AlphaFoldDB" id="A0A518BN99"/>
<dbReference type="Pfam" id="PF03572">
    <property type="entry name" value="Peptidase_S41"/>
    <property type="match status" value="1"/>
</dbReference>
<feature type="signal peptide" evidence="10">
    <location>
        <begin position="1"/>
        <end position="28"/>
    </location>
</feature>
<keyword evidence="6 7" id="KW-0720">Serine protease</keyword>
<evidence type="ECO:0000259" key="11">
    <source>
        <dbReference type="SMART" id="SM00245"/>
    </source>
</evidence>
<evidence type="ECO:0000256" key="2">
    <source>
        <dbReference type="ARBA" id="ARBA00008524"/>
    </source>
</evidence>
<dbReference type="PANTHER" id="PTHR43253">
    <property type="entry name" value="TRICORN PROTEASE HOMOLOG 2-RELATED"/>
    <property type="match status" value="1"/>
</dbReference>
<dbReference type="Gene3D" id="2.30.42.10">
    <property type="match status" value="1"/>
</dbReference>
<evidence type="ECO:0000256" key="5">
    <source>
        <dbReference type="ARBA" id="ARBA00022801"/>
    </source>
</evidence>
<name>A0A518BN99_9BACT</name>
<dbReference type="Gene3D" id="3.90.226.10">
    <property type="entry name" value="2-enoyl-CoA Hydratase, Chain A, domain 1"/>
    <property type="match status" value="1"/>
</dbReference>
<dbReference type="GO" id="GO:0005737">
    <property type="term" value="C:cytoplasm"/>
    <property type="evidence" value="ECO:0007669"/>
    <property type="project" value="UniProtKB-SubCell"/>
</dbReference>
<feature type="domain" description="Tail specific protease" evidence="11">
    <location>
        <begin position="906"/>
        <end position="1096"/>
    </location>
</feature>
<dbReference type="SUPFAM" id="SSF69304">
    <property type="entry name" value="Tricorn protease N-terminal domain"/>
    <property type="match status" value="1"/>
</dbReference>
<proteinExistence type="inferred from homology"/>
<evidence type="ECO:0000256" key="9">
    <source>
        <dbReference type="SAM" id="MobiDB-lite"/>
    </source>
</evidence>
<organism evidence="12 13">
    <name type="scientific">Engelhardtia mirabilis</name>
    <dbReference type="NCBI Taxonomy" id="2528011"/>
    <lineage>
        <taxon>Bacteria</taxon>
        <taxon>Pseudomonadati</taxon>
        <taxon>Planctomycetota</taxon>
        <taxon>Planctomycetia</taxon>
        <taxon>Planctomycetia incertae sedis</taxon>
        <taxon>Engelhardtia</taxon>
    </lineage>
</organism>
<dbReference type="Pfam" id="PF26550">
    <property type="entry name" value="Tricorn_2nd"/>
    <property type="match status" value="1"/>
</dbReference>
<feature type="active site" description="Charge relay system" evidence="8">
    <location>
        <position position="1085"/>
    </location>
</feature>
<dbReference type="InterPro" id="IPR012393">
    <property type="entry name" value="Tricorn_protease"/>
</dbReference>
<evidence type="ECO:0000256" key="3">
    <source>
        <dbReference type="ARBA" id="ARBA00022490"/>
    </source>
</evidence>
<dbReference type="Pfam" id="PF26549">
    <property type="entry name" value="Tricorn_N"/>
    <property type="match status" value="1"/>
</dbReference>
<feature type="compositionally biased region" description="Acidic residues" evidence="9">
    <location>
        <begin position="568"/>
        <end position="616"/>
    </location>
</feature>
<dbReference type="CDD" id="cd07562">
    <property type="entry name" value="Peptidase_S41_TRI"/>
    <property type="match status" value="1"/>
</dbReference>
<dbReference type="InterPro" id="IPR029414">
    <property type="entry name" value="Tricorn_PDZ"/>
</dbReference>
<feature type="chain" id="PRO_5022068034" description="Tricorn protease homolog" evidence="10">
    <location>
        <begin position="29"/>
        <end position="1147"/>
    </location>
</feature>
<keyword evidence="10" id="KW-0732">Signal</keyword>
<evidence type="ECO:0000256" key="4">
    <source>
        <dbReference type="ARBA" id="ARBA00022670"/>
    </source>
</evidence>
<dbReference type="Gene3D" id="2.120.10.60">
    <property type="entry name" value="Tricorn protease N-terminal domain"/>
    <property type="match status" value="1"/>
</dbReference>
<comment type="similarity">
    <text evidence="2 7">Belongs to the peptidase S41B family.</text>
</comment>
<keyword evidence="4 7" id="KW-0645">Protease</keyword>
<dbReference type="EC" id="3.4.21.-" evidence="7"/>
<dbReference type="Pfam" id="PF14685">
    <property type="entry name" value="PDZ_Tricorn"/>
    <property type="match status" value="1"/>
</dbReference>
<evidence type="ECO:0000313" key="12">
    <source>
        <dbReference type="EMBL" id="QDU68437.1"/>
    </source>
</evidence>
<feature type="active site" description="Nucleophile" evidence="8">
    <location>
        <position position="1027"/>
    </location>
</feature>
<reference evidence="12 13" key="1">
    <citation type="submission" date="2019-02" db="EMBL/GenBank/DDBJ databases">
        <title>Deep-cultivation of Planctomycetes and their phenomic and genomic characterization uncovers novel biology.</title>
        <authorList>
            <person name="Wiegand S."/>
            <person name="Jogler M."/>
            <person name="Boedeker C."/>
            <person name="Pinto D."/>
            <person name="Vollmers J."/>
            <person name="Rivas-Marin E."/>
            <person name="Kohn T."/>
            <person name="Peeters S.H."/>
            <person name="Heuer A."/>
            <person name="Rast P."/>
            <person name="Oberbeckmann S."/>
            <person name="Bunk B."/>
            <person name="Jeske O."/>
            <person name="Meyerdierks A."/>
            <person name="Storesund J.E."/>
            <person name="Kallscheuer N."/>
            <person name="Luecker S."/>
            <person name="Lage O.M."/>
            <person name="Pohl T."/>
            <person name="Merkel B.J."/>
            <person name="Hornburger P."/>
            <person name="Mueller R.-W."/>
            <person name="Bruemmer F."/>
            <person name="Labrenz M."/>
            <person name="Spormann A.M."/>
            <person name="Op den Camp H."/>
            <person name="Overmann J."/>
            <person name="Amann R."/>
            <person name="Jetten M.S.M."/>
            <person name="Mascher T."/>
            <person name="Medema M.H."/>
            <person name="Devos D.P."/>
            <person name="Kaster A.-K."/>
            <person name="Ovreas L."/>
            <person name="Rohde M."/>
            <person name="Galperin M.Y."/>
            <person name="Jogler C."/>
        </authorList>
    </citation>
    <scope>NUCLEOTIDE SEQUENCE [LARGE SCALE GENOMIC DNA]</scope>
    <source>
        <strain evidence="12 13">Pla133</strain>
    </source>
</reference>
<dbReference type="InterPro" id="IPR005151">
    <property type="entry name" value="Tail-specific_protease"/>
</dbReference>
<dbReference type="Proteomes" id="UP000316921">
    <property type="component" value="Chromosome"/>
</dbReference>
<dbReference type="SUPFAM" id="SSF50156">
    <property type="entry name" value="PDZ domain-like"/>
    <property type="match status" value="1"/>
</dbReference>
<keyword evidence="3 7" id="KW-0963">Cytoplasm</keyword>
<feature type="active site" description="Charge relay system" evidence="8">
    <location>
        <position position="799"/>
    </location>
</feature>
<dbReference type="GO" id="GO:0008236">
    <property type="term" value="F:serine-type peptidase activity"/>
    <property type="evidence" value="ECO:0007669"/>
    <property type="project" value="UniProtKB-UniRule"/>
</dbReference>
<accession>A0A518BN99</accession>
<gene>
    <name evidence="12" type="ORF">Pla133_35340</name>
</gene>
<evidence type="ECO:0000256" key="1">
    <source>
        <dbReference type="ARBA" id="ARBA00004496"/>
    </source>
</evidence>
<feature type="region of interest" description="Disordered" evidence="9">
    <location>
        <begin position="551"/>
        <end position="618"/>
    </location>
</feature>
<dbReference type="SMART" id="SM00245">
    <property type="entry name" value="TSPc"/>
    <property type="match status" value="1"/>
</dbReference>
<evidence type="ECO:0000256" key="6">
    <source>
        <dbReference type="ARBA" id="ARBA00022825"/>
    </source>
</evidence>
<keyword evidence="5 7" id="KW-0378">Hydrolase</keyword>
<dbReference type="EMBL" id="CP036287">
    <property type="protein sequence ID" value="QDU68437.1"/>
    <property type="molecule type" value="Genomic_DNA"/>
</dbReference>
<evidence type="ECO:0000256" key="8">
    <source>
        <dbReference type="PIRSR" id="PIRSR036421-1"/>
    </source>
</evidence>
<dbReference type="InterPro" id="IPR028204">
    <property type="entry name" value="Tricorn_C1"/>
</dbReference>
<dbReference type="InterPro" id="IPR029045">
    <property type="entry name" value="ClpP/crotonase-like_dom_sf"/>
</dbReference>
<dbReference type="RefSeq" id="WP_145067440.1">
    <property type="nucleotide sequence ID" value="NZ_CP036287.1"/>
</dbReference>
<dbReference type="Pfam" id="PF14684">
    <property type="entry name" value="Tricorn_C1"/>
    <property type="match status" value="1"/>
</dbReference>
<sequence length="1147" mass="124295" precursor="true">MQFLPAPLVRAAAPAALAIASLAGAASAQIEPSAVMLRYPDVSADSIVFRYSGDLWIVDKQGGEARRLTATPAAESFPRFSPDGKTIAFVGNYDGAGDLYTLPISGGMPERATYHPSGKTLNDWHPDGEHLLYWSSEVAAMGRAPRIMKVGIDGSQPEALPVSYGTFGSIDATGEWLAYTPASREFRTWKRYQGGLAQDIWLFNLRTFESRQLTDYPGTDAQPMWSGSEVIFTSDRGPNGILNLWSIDTQSGAAQQLTFVTDFGVRFPAIGPEDVVFENGGQLYRLELATRSMVPVEVTIPGDRPNLRPERHELEDSVASVAPGPTGVRLAVEARGEIFSVPVEEGVTRNLTSSDGVAERDPAWSPDGQWLAFFSDRSGEYELTLRRIDGAAFDGSDERGQKTLTSLGPGFRSQSAWSPDSKWISFTANDGSLYLYSLETDELRTVAVNPSGNPLSSSWSKTSDWLAWSHKHSSSDLDAIYLYDVAAGTTYEVTSGMFDDSDPTFGPEGDYLYFSSARDFEPIYADLDTTWIYANMRQLVAVPLRADVENPFAPTDEAEPIESAKDDESADGADDDSDDGAAAEGTEDSDDDQDAADGADDDGGDENGDGDEDADDAPTSLTIEIDGFESRAMLLPIEAGQLRQPTGVEGGLLYIRGSRTGADDSPPNLMRFKLEDGADAEEETIAAGVGGYGVTADGKHLLLFAGGGFSVVEVAPGAKLDEPVDLSGMVSLTDPRAEWRQMLVDCWRLFRDYFYDEGMHGLDWSAVRERYVSSLGDVTSREDLHFLTGEMMAELNVGHAYNRQPPGGLLPSAPSEPVGLLGVDWDFDAEAGAYRIAAILGGGSYDLDARSPLAQPGVDARVGDYLLQVNGVPVDGSRAVYASLIGTAGRPTELLLSADPTVDDEDRRVIVEPLRSESSLRYRKWVADNRARVDELSGGRVGYIHVPDTGFDGQNELMRQFLGQQHKDALLIDERWNAGGQIPTRFIELLDRPVTNYWAIRHGEDWNWPPRGHRGPKAMLINGWSGSGGDAFPWYFRQSGLGKLIGMRTWGGLVGISGNPALIDGTEPSIPRFAFYETDGTWGVEGYGVAPDIEVIDDPTALAKGGDPQLEAGVTQLLEELESYSAPERRRPKGPDRSGSGIPGSDQ</sequence>
<dbReference type="PIRSF" id="PIRSF036421">
    <property type="entry name" value="Tricorn_protease"/>
    <property type="match status" value="1"/>
</dbReference>
<comment type="subcellular location">
    <subcellularLocation>
        <location evidence="1 7">Cytoplasm</location>
    </subcellularLocation>
</comment>
<keyword evidence="13" id="KW-1185">Reference proteome</keyword>
<feature type="compositionally biased region" description="Basic and acidic residues" evidence="9">
    <location>
        <begin position="1127"/>
        <end position="1136"/>
    </location>
</feature>
<dbReference type="PANTHER" id="PTHR43253:SF1">
    <property type="entry name" value="TRICORN PROTEASE HOMOLOG 2-RELATED"/>
    <property type="match status" value="1"/>
</dbReference>
<protein>
    <recommendedName>
        <fullName evidence="7">Tricorn protease homolog</fullName>
        <ecNumber evidence="7">3.4.21.-</ecNumber>
    </recommendedName>
</protein>
<dbReference type="Gene3D" id="2.130.10.10">
    <property type="entry name" value="YVTN repeat-like/Quinoprotein amine dehydrogenase"/>
    <property type="match status" value="1"/>
</dbReference>
<feature type="region of interest" description="Disordered" evidence="9">
    <location>
        <begin position="1122"/>
        <end position="1147"/>
    </location>
</feature>
<dbReference type="SUPFAM" id="SSF52096">
    <property type="entry name" value="ClpP/crotonase"/>
    <property type="match status" value="1"/>
</dbReference>
<dbReference type="GO" id="GO:0006508">
    <property type="term" value="P:proteolysis"/>
    <property type="evidence" value="ECO:0007669"/>
    <property type="project" value="UniProtKB-UniRule"/>
</dbReference>
<evidence type="ECO:0000256" key="10">
    <source>
        <dbReference type="SAM" id="SignalP"/>
    </source>
</evidence>
<dbReference type="InterPro" id="IPR015943">
    <property type="entry name" value="WD40/YVTN_repeat-like_dom_sf"/>
</dbReference>
<dbReference type="KEGG" id="pbap:Pla133_35340"/>
<comment type="function">
    <text evidence="7">Degrades oligopeptides.</text>
</comment>
<dbReference type="Gene3D" id="3.30.750.44">
    <property type="match status" value="1"/>
</dbReference>
<dbReference type="InterPro" id="IPR036034">
    <property type="entry name" value="PDZ_sf"/>
</dbReference>